<protein>
    <submittedName>
        <fullName evidence="1">Uncharacterized protein</fullName>
    </submittedName>
</protein>
<dbReference type="AlphaFoldDB" id="A0A9D4JDC8"/>
<accession>A0A9D4JDC8</accession>
<reference evidence="1" key="1">
    <citation type="journal article" date="2019" name="bioRxiv">
        <title>The Genome of the Zebra Mussel, Dreissena polymorpha: A Resource for Invasive Species Research.</title>
        <authorList>
            <person name="McCartney M.A."/>
            <person name="Auch B."/>
            <person name="Kono T."/>
            <person name="Mallez S."/>
            <person name="Zhang Y."/>
            <person name="Obille A."/>
            <person name="Becker A."/>
            <person name="Abrahante J.E."/>
            <person name="Garbe J."/>
            <person name="Badalamenti J.P."/>
            <person name="Herman A."/>
            <person name="Mangelson H."/>
            <person name="Liachko I."/>
            <person name="Sullivan S."/>
            <person name="Sone E.D."/>
            <person name="Koren S."/>
            <person name="Silverstein K.A.T."/>
            <person name="Beckman K.B."/>
            <person name="Gohl D.M."/>
        </authorList>
    </citation>
    <scope>NUCLEOTIDE SEQUENCE</scope>
    <source>
        <strain evidence="1">Duluth1</strain>
        <tissue evidence="1">Whole animal</tissue>
    </source>
</reference>
<evidence type="ECO:0000313" key="2">
    <source>
        <dbReference type="Proteomes" id="UP000828390"/>
    </source>
</evidence>
<dbReference type="EMBL" id="JAIWYP010000006">
    <property type="protein sequence ID" value="KAH3804438.1"/>
    <property type="molecule type" value="Genomic_DNA"/>
</dbReference>
<sequence length="151" mass="17912">MYNTSWLGQTKYRHPAPPTGQDLFFHCRLCHIPPYLSHTPAGHRERKLLWGKTDSEAGQTRPVLIKFRNNHDKSIVMRKPKEMKQAGYRLVYDVTNINTGLMSRLQLHKEIESTWFFNGSVFAQTKRNERIRFDLYDNIDLTIQEHRAKRK</sequence>
<comment type="caution">
    <text evidence="1">The sequence shown here is derived from an EMBL/GenBank/DDBJ whole genome shotgun (WGS) entry which is preliminary data.</text>
</comment>
<evidence type="ECO:0000313" key="1">
    <source>
        <dbReference type="EMBL" id="KAH3804438.1"/>
    </source>
</evidence>
<gene>
    <name evidence="1" type="ORF">DPMN_132723</name>
</gene>
<proteinExistence type="predicted"/>
<dbReference type="Proteomes" id="UP000828390">
    <property type="component" value="Unassembled WGS sequence"/>
</dbReference>
<keyword evidence="2" id="KW-1185">Reference proteome</keyword>
<organism evidence="1 2">
    <name type="scientific">Dreissena polymorpha</name>
    <name type="common">Zebra mussel</name>
    <name type="synonym">Mytilus polymorpha</name>
    <dbReference type="NCBI Taxonomy" id="45954"/>
    <lineage>
        <taxon>Eukaryota</taxon>
        <taxon>Metazoa</taxon>
        <taxon>Spiralia</taxon>
        <taxon>Lophotrochozoa</taxon>
        <taxon>Mollusca</taxon>
        <taxon>Bivalvia</taxon>
        <taxon>Autobranchia</taxon>
        <taxon>Heteroconchia</taxon>
        <taxon>Euheterodonta</taxon>
        <taxon>Imparidentia</taxon>
        <taxon>Neoheterodontei</taxon>
        <taxon>Myida</taxon>
        <taxon>Dreissenoidea</taxon>
        <taxon>Dreissenidae</taxon>
        <taxon>Dreissena</taxon>
    </lineage>
</organism>
<reference evidence="1" key="2">
    <citation type="submission" date="2020-11" db="EMBL/GenBank/DDBJ databases">
        <authorList>
            <person name="McCartney M.A."/>
            <person name="Auch B."/>
            <person name="Kono T."/>
            <person name="Mallez S."/>
            <person name="Becker A."/>
            <person name="Gohl D.M."/>
            <person name="Silverstein K.A.T."/>
            <person name="Koren S."/>
            <person name="Bechman K.B."/>
            <person name="Herman A."/>
            <person name="Abrahante J.E."/>
            <person name="Garbe J."/>
        </authorList>
    </citation>
    <scope>NUCLEOTIDE SEQUENCE</scope>
    <source>
        <strain evidence="1">Duluth1</strain>
        <tissue evidence="1">Whole animal</tissue>
    </source>
</reference>
<name>A0A9D4JDC8_DREPO</name>